<evidence type="ECO:0000313" key="2">
    <source>
        <dbReference type="Proteomes" id="UP001281761"/>
    </source>
</evidence>
<proteinExistence type="predicted"/>
<evidence type="ECO:0000313" key="1">
    <source>
        <dbReference type="EMBL" id="KAK2959558.1"/>
    </source>
</evidence>
<gene>
    <name evidence="1" type="ORF">BLNAU_5336</name>
</gene>
<name>A0ABQ9Y780_9EUKA</name>
<sequence>MSSFDSHVRFIRFRLLCPSASLSTSFYSQAPDLNAGDLTKKAGKNKETSFNRPHTIVPLLHATLKLYNHLLSQAEIVNHIYSQTLANDASVLQQLIATYSGSVSPQHSALLTGCLSVLTKAQDSQAHSQIAESKNLTALELAQLDLLRFANEHTSKTSASRTWADLWGFQSATVQRLRMADHRLYL</sequence>
<keyword evidence="2" id="KW-1185">Reference proteome</keyword>
<organism evidence="1 2">
    <name type="scientific">Blattamonas nauphoetae</name>
    <dbReference type="NCBI Taxonomy" id="2049346"/>
    <lineage>
        <taxon>Eukaryota</taxon>
        <taxon>Metamonada</taxon>
        <taxon>Preaxostyla</taxon>
        <taxon>Oxymonadida</taxon>
        <taxon>Blattamonas</taxon>
    </lineage>
</organism>
<comment type="caution">
    <text evidence="1">The sequence shown here is derived from an EMBL/GenBank/DDBJ whole genome shotgun (WGS) entry which is preliminary data.</text>
</comment>
<dbReference type="EMBL" id="JARBJD010000028">
    <property type="protein sequence ID" value="KAK2959558.1"/>
    <property type="molecule type" value="Genomic_DNA"/>
</dbReference>
<accession>A0ABQ9Y780</accession>
<protein>
    <submittedName>
        <fullName evidence="1">Uncharacterized protein</fullName>
    </submittedName>
</protein>
<reference evidence="1 2" key="1">
    <citation type="journal article" date="2022" name="bioRxiv">
        <title>Genomics of Preaxostyla Flagellates Illuminates Evolutionary Transitions and the Path Towards Mitochondrial Loss.</title>
        <authorList>
            <person name="Novak L.V.F."/>
            <person name="Treitli S.C."/>
            <person name="Pyrih J."/>
            <person name="Halakuc P."/>
            <person name="Pipaliya S.V."/>
            <person name="Vacek V."/>
            <person name="Brzon O."/>
            <person name="Soukal P."/>
            <person name="Eme L."/>
            <person name="Dacks J.B."/>
            <person name="Karnkowska A."/>
            <person name="Elias M."/>
            <person name="Hampl V."/>
        </authorList>
    </citation>
    <scope>NUCLEOTIDE SEQUENCE [LARGE SCALE GENOMIC DNA]</scope>
    <source>
        <strain evidence="1">NAU3</strain>
        <tissue evidence="1">Gut</tissue>
    </source>
</reference>
<dbReference type="Proteomes" id="UP001281761">
    <property type="component" value="Unassembled WGS sequence"/>
</dbReference>